<comment type="caution">
    <text evidence="1">The sequence shown here is derived from an EMBL/GenBank/DDBJ whole genome shotgun (WGS) entry which is preliminary data.</text>
</comment>
<dbReference type="Proteomes" id="UP001153076">
    <property type="component" value="Unassembled WGS sequence"/>
</dbReference>
<proteinExistence type="predicted"/>
<protein>
    <submittedName>
        <fullName evidence="1">Uncharacterized protein</fullName>
    </submittedName>
</protein>
<sequence>MIQCNSKNRTKQPINESKKVRTVELYKHHRKLQNEVTYVTESSFSSDDDGNAFDTLNEDMDNSPNSLLVSLEGEIPDMKLFKIGHREVPFPLYDVALLIGLPATREHVTSEHGQGTCESDKTSTLPLIAHTKVDDDVFYDQQNDNDQQADRIDGNVSSISDCNVQLAYDVAEEGTCSQMHEPGEGNNSTIGKRMQRSPQQWNLSAMQTSPYFNIDNALRMGKHKKRIVYIS</sequence>
<dbReference type="OrthoDB" id="1704153at2759"/>
<organism evidence="1 2">
    <name type="scientific">Carnegiea gigantea</name>
    <dbReference type="NCBI Taxonomy" id="171969"/>
    <lineage>
        <taxon>Eukaryota</taxon>
        <taxon>Viridiplantae</taxon>
        <taxon>Streptophyta</taxon>
        <taxon>Embryophyta</taxon>
        <taxon>Tracheophyta</taxon>
        <taxon>Spermatophyta</taxon>
        <taxon>Magnoliopsida</taxon>
        <taxon>eudicotyledons</taxon>
        <taxon>Gunneridae</taxon>
        <taxon>Pentapetalae</taxon>
        <taxon>Caryophyllales</taxon>
        <taxon>Cactineae</taxon>
        <taxon>Cactaceae</taxon>
        <taxon>Cactoideae</taxon>
        <taxon>Echinocereeae</taxon>
        <taxon>Carnegiea</taxon>
    </lineage>
</organism>
<dbReference type="EMBL" id="JAKOGI010002547">
    <property type="protein sequence ID" value="KAJ8421770.1"/>
    <property type="molecule type" value="Genomic_DNA"/>
</dbReference>
<keyword evidence="2" id="KW-1185">Reference proteome</keyword>
<reference evidence="1" key="1">
    <citation type="submission" date="2022-04" db="EMBL/GenBank/DDBJ databases">
        <title>Carnegiea gigantea Genome sequencing and assembly v2.</title>
        <authorList>
            <person name="Copetti D."/>
            <person name="Sanderson M.J."/>
            <person name="Burquez A."/>
            <person name="Wojciechowski M.F."/>
        </authorList>
    </citation>
    <scope>NUCLEOTIDE SEQUENCE</scope>
    <source>
        <strain evidence="1">SGP5-SGP5p</strain>
        <tissue evidence="1">Aerial part</tissue>
    </source>
</reference>
<gene>
    <name evidence="1" type="ORF">Cgig2_000947</name>
</gene>
<dbReference type="AlphaFoldDB" id="A0A9Q1GMK5"/>
<accession>A0A9Q1GMK5</accession>
<name>A0A9Q1GMK5_9CARY</name>
<evidence type="ECO:0000313" key="1">
    <source>
        <dbReference type="EMBL" id="KAJ8421770.1"/>
    </source>
</evidence>
<evidence type="ECO:0000313" key="2">
    <source>
        <dbReference type="Proteomes" id="UP001153076"/>
    </source>
</evidence>